<keyword evidence="1" id="KW-0808">Transferase</keyword>
<protein>
    <submittedName>
        <fullName evidence="5">Malonate decarboxylase holo-ACP synthase</fullName>
    </submittedName>
</protein>
<dbReference type="NCBIfam" id="NF002332">
    <property type="entry name" value="PRK01293.1"/>
    <property type="match status" value="1"/>
</dbReference>
<feature type="domain" description="Phosphoribosyl-dephospho-CoA transferase MdcG C-terminal" evidence="3">
    <location>
        <begin position="102"/>
        <end position="214"/>
    </location>
</feature>
<keyword evidence="2" id="KW-0548">Nucleotidyltransferase</keyword>
<accession>A0ABW4YYW4</accession>
<evidence type="ECO:0000313" key="5">
    <source>
        <dbReference type="EMBL" id="MFD2141562.1"/>
    </source>
</evidence>
<name>A0ABW4YYW4_9HYPH</name>
<dbReference type="Gene3D" id="3.30.460.40">
    <property type="match status" value="1"/>
</dbReference>
<gene>
    <name evidence="5" type="ORF">ACFSNC_14215</name>
</gene>
<evidence type="ECO:0000256" key="2">
    <source>
        <dbReference type="ARBA" id="ARBA00022695"/>
    </source>
</evidence>
<comment type="caution">
    <text evidence="5">The sequence shown here is derived from an EMBL/GenBank/DDBJ whole genome shotgun (WGS) entry which is preliminary data.</text>
</comment>
<dbReference type="Proteomes" id="UP001597299">
    <property type="component" value="Unassembled WGS sequence"/>
</dbReference>
<keyword evidence="6" id="KW-1185">Reference proteome</keyword>
<organism evidence="5 6">
    <name type="scientific">Ancylobacter oerskovii</name>
    <dbReference type="NCBI Taxonomy" id="459519"/>
    <lineage>
        <taxon>Bacteria</taxon>
        <taxon>Pseudomonadati</taxon>
        <taxon>Pseudomonadota</taxon>
        <taxon>Alphaproteobacteria</taxon>
        <taxon>Hyphomicrobiales</taxon>
        <taxon>Xanthobacteraceae</taxon>
        <taxon>Ancylobacter</taxon>
    </lineage>
</organism>
<evidence type="ECO:0000313" key="6">
    <source>
        <dbReference type="Proteomes" id="UP001597299"/>
    </source>
</evidence>
<evidence type="ECO:0000259" key="4">
    <source>
        <dbReference type="Pfam" id="PF20866"/>
    </source>
</evidence>
<evidence type="ECO:0000256" key="1">
    <source>
        <dbReference type="ARBA" id="ARBA00022679"/>
    </source>
</evidence>
<dbReference type="InterPro" id="IPR017557">
    <property type="entry name" value="Holo-ACP_synthase"/>
</dbReference>
<dbReference type="Pfam" id="PF20866">
    <property type="entry name" value="MdcG_N"/>
    <property type="match status" value="1"/>
</dbReference>
<proteinExistence type="predicted"/>
<dbReference type="EMBL" id="JBHUHD010000001">
    <property type="protein sequence ID" value="MFD2141562.1"/>
    <property type="molecule type" value="Genomic_DNA"/>
</dbReference>
<feature type="domain" description="Phosphoribosyl-dephospho-CoA transferase MdcG N-terminal" evidence="4">
    <location>
        <begin position="18"/>
        <end position="89"/>
    </location>
</feature>
<dbReference type="InterPro" id="IPR048903">
    <property type="entry name" value="MdcG_N"/>
</dbReference>
<reference evidence="6" key="1">
    <citation type="journal article" date="2019" name="Int. J. Syst. Evol. Microbiol.">
        <title>The Global Catalogue of Microorganisms (GCM) 10K type strain sequencing project: providing services to taxonomists for standard genome sequencing and annotation.</title>
        <authorList>
            <consortium name="The Broad Institute Genomics Platform"/>
            <consortium name="The Broad Institute Genome Sequencing Center for Infectious Disease"/>
            <person name="Wu L."/>
            <person name="Ma J."/>
        </authorList>
    </citation>
    <scope>NUCLEOTIDE SEQUENCE [LARGE SCALE GENOMIC DNA]</scope>
    <source>
        <strain evidence="6">CCM 7435</strain>
    </source>
</reference>
<dbReference type="RefSeq" id="WP_213352749.1">
    <property type="nucleotide sequence ID" value="NZ_JAHBGB010000027.1"/>
</dbReference>
<dbReference type="NCBIfam" id="TIGR03135">
    <property type="entry name" value="malonate_mdcG"/>
    <property type="match status" value="1"/>
</dbReference>
<dbReference type="InterPro" id="IPR049180">
    <property type="entry name" value="MdcG_C"/>
</dbReference>
<dbReference type="Pfam" id="PF10620">
    <property type="entry name" value="MdcG"/>
    <property type="match status" value="1"/>
</dbReference>
<evidence type="ECO:0000259" key="3">
    <source>
        <dbReference type="Pfam" id="PF10620"/>
    </source>
</evidence>
<sequence>MELTLADDRRPRERQLGVHDLLRLSSPDAVAVADPPSWLAGALAATPWVVVRRAPPRGGRVAVGIRGAGREERCAAFLAPSAIVERVRPEDLARRRAWESADRAGHPVMQALRHIAPRLDAAGLPWGIAGGAGFELATGRPVLREQSDLDLIVRAELPCPLLPLRQMQAICETAAVRVDVLVESRQGAVSLAELCGTAEQVLLRGAEGPRLVSRAMLTAQA</sequence>